<accession>A0A1G2R2F6</accession>
<evidence type="ECO:0000313" key="7">
    <source>
        <dbReference type="EMBL" id="OHA67064.1"/>
    </source>
</evidence>
<feature type="domain" description="Peptide chain release factor" evidence="6">
    <location>
        <begin position="62"/>
        <end position="176"/>
    </location>
</feature>
<evidence type="ECO:0000256" key="2">
    <source>
        <dbReference type="ARBA" id="ARBA00010835"/>
    </source>
</evidence>
<evidence type="ECO:0000256" key="3">
    <source>
        <dbReference type="ARBA" id="ARBA00022481"/>
    </source>
</evidence>
<keyword evidence="4" id="KW-0648">Protein biosynthesis</keyword>
<organism evidence="7 8">
    <name type="scientific">Candidatus Wildermuthbacteria bacterium RIFCSPHIGHO2_02_FULL_47_12</name>
    <dbReference type="NCBI Taxonomy" id="1802451"/>
    <lineage>
        <taxon>Bacteria</taxon>
        <taxon>Candidatus Wildermuthiibacteriota</taxon>
    </lineage>
</organism>
<dbReference type="InterPro" id="IPR005139">
    <property type="entry name" value="PCRF"/>
</dbReference>
<dbReference type="SMART" id="SM00937">
    <property type="entry name" value="PCRF"/>
    <property type="match status" value="1"/>
</dbReference>
<proteinExistence type="inferred from homology"/>
<evidence type="ECO:0000256" key="1">
    <source>
        <dbReference type="ARBA" id="ARBA00002986"/>
    </source>
</evidence>
<dbReference type="PANTHER" id="PTHR43804">
    <property type="entry name" value="LD18447P"/>
    <property type="match status" value="1"/>
</dbReference>
<dbReference type="STRING" id="1802451.A3C82_02300"/>
<dbReference type="GO" id="GO:0005737">
    <property type="term" value="C:cytoplasm"/>
    <property type="evidence" value="ECO:0007669"/>
    <property type="project" value="UniProtKB-ARBA"/>
</dbReference>
<protein>
    <submittedName>
        <fullName evidence="7">Peptide chain release factor 1</fullName>
    </submittedName>
</protein>
<evidence type="ECO:0000313" key="8">
    <source>
        <dbReference type="Proteomes" id="UP000176901"/>
    </source>
</evidence>
<dbReference type="AlphaFoldDB" id="A0A1G2R2F6"/>
<evidence type="ECO:0000256" key="4">
    <source>
        <dbReference type="ARBA" id="ARBA00022917"/>
    </source>
</evidence>
<sequence>MIDLKQIKEEYQELLTKLTDPELISRWEEFQSLSKRRSTLEKIMQVAQDLEETKQKIQENLEIISSPEDPELSSLAQTELEALKDREGALQKELEQQLKKGTQSTPGAVILEIRAGTGGEEAALFAFDLFTMYRKYANQQGWKDTILDQNLTEQGGLKEGSIEFEGETVFENLQYEGGVHRVQRIPATEKAGRIHTSTASVAMLPKPTKTELQINPSDLKIETTTSSGPGGQNVNKRQTAVRVVYIPTGLMVVSQISRNQQKNKDFAIALISAKILAQKREEEQKKLSSDRKAQIGWAKRAEKIRTYNFPQDRITDHRIEKSWHGLEKILGGELSPIVQALQEYREKHSLTP</sequence>
<dbReference type="InterPro" id="IPR050057">
    <property type="entry name" value="Prokaryotic/Mito_RF"/>
</dbReference>
<dbReference type="EMBL" id="MHTW01000018">
    <property type="protein sequence ID" value="OHA67064.1"/>
    <property type="molecule type" value="Genomic_DNA"/>
</dbReference>
<dbReference type="Gene3D" id="3.30.70.1660">
    <property type="match status" value="1"/>
</dbReference>
<comment type="similarity">
    <text evidence="2">Belongs to the prokaryotic/mitochondrial release factor family.</text>
</comment>
<dbReference type="Pfam" id="PF03462">
    <property type="entry name" value="PCRF"/>
    <property type="match status" value="1"/>
</dbReference>
<gene>
    <name evidence="7" type="ORF">A3C82_02300</name>
</gene>
<dbReference type="InterPro" id="IPR045853">
    <property type="entry name" value="Pep_chain_release_fac_I_sf"/>
</dbReference>
<dbReference type="SUPFAM" id="SSF75620">
    <property type="entry name" value="Release factor"/>
    <property type="match status" value="1"/>
</dbReference>
<reference evidence="7 8" key="1">
    <citation type="journal article" date="2016" name="Nat. Commun.">
        <title>Thousands of microbial genomes shed light on interconnected biogeochemical processes in an aquifer system.</title>
        <authorList>
            <person name="Anantharaman K."/>
            <person name="Brown C.T."/>
            <person name="Hug L.A."/>
            <person name="Sharon I."/>
            <person name="Castelle C.J."/>
            <person name="Probst A.J."/>
            <person name="Thomas B.C."/>
            <person name="Singh A."/>
            <person name="Wilkins M.J."/>
            <person name="Karaoz U."/>
            <person name="Brodie E.L."/>
            <person name="Williams K.H."/>
            <person name="Hubbard S.S."/>
            <person name="Banfield J.F."/>
        </authorList>
    </citation>
    <scope>NUCLEOTIDE SEQUENCE [LARGE SCALE GENOMIC DNA]</scope>
</reference>
<keyword evidence="5" id="KW-0175">Coiled coil</keyword>
<name>A0A1G2R2F6_9BACT</name>
<evidence type="ECO:0000259" key="6">
    <source>
        <dbReference type="SMART" id="SM00937"/>
    </source>
</evidence>
<feature type="coiled-coil region" evidence="5">
    <location>
        <begin position="40"/>
        <end position="100"/>
    </location>
</feature>
<dbReference type="Gene3D" id="3.30.160.20">
    <property type="match status" value="1"/>
</dbReference>
<dbReference type="InterPro" id="IPR000352">
    <property type="entry name" value="Pep_chain_release_fac_I"/>
</dbReference>
<comment type="caution">
    <text evidence="7">The sequence shown here is derived from an EMBL/GenBank/DDBJ whole genome shotgun (WGS) entry which is preliminary data.</text>
</comment>
<keyword evidence="3" id="KW-0488">Methylation</keyword>
<dbReference type="PANTHER" id="PTHR43804:SF7">
    <property type="entry name" value="LD18447P"/>
    <property type="match status" value="1"/>
</dbReference>
<dbReference type="Proteomes" id="UP000176901">
    <property type="component" value="Unassembled WGS sequence"/>
</dbReference>
<dbReference type="GO" id="GO:0003747">
    <property type="term" value="F:translation release factor activity"/>
    <property type="evidence" value="ECO:0007669"/>
    <property type="project" value="InterPro"/>
</dbReference>
<dbReference type="Pfam" id="PF00472">
    <property type="entry name" value="RF-1"/>
    <property type="match status" value="1"/>
</dbReference>
<evidence type="ECO:0000256" key="5">
    <source>
        <dbReference type="SAM" id="Coils"/>
    </source>
</evidence>
<dbReference type="NCBIfam" id="NF001859">
    <property type="entry name" value="PRK00591.1"/>
    <property type="match status" value="1"/>
</dbReference>
<comment type="function">
    <text evidence="1">Peptide chain release factor 1 directs the termination of translation in response to the peptide chain termination codons UAG and UAA.</text>
</comment>
<dbReference type="Gene3D" id="6.10.140.1950">
    <property type="match status" value="1"/>
</dbReference>
<dbReference type="FunFam" id="3.30.70.1660:FF:000002">
    <property type="entry name" value="Peptide chain release factor 1"/>
    <property type="match status" value="1"/>
</dbReference>